<evidence type="ECO:0000256" key="3">
    <source>
        <dbReference type="ARBA" id="ARBA00023242"/>
    </source>
</evidence>
<evidence type="ECO:0000313" key="7">
    <source>
        <dbReference type="Proteomes" id="UP001358417"/>
    </source>
</evidence>
<keyword evidence="7" id="KW-1185">Reference proteome</keyword>
<evidence type="ECO:0000313" key="6">
    <source>
        <dbReference type="EMBL" id="KAK5064879.1"/>
    </source>
</evidence>
<evidence type="ECO:0000259" key="5">
    <source>
        <dbReference type="SMART" id="SM00906"/>
    </source>
</evidence>
<name>A0AAV9NT43_9EURO</name>
<feature type="region of interest" description="Disordered" evidence="4">
    <location>
        <begin position="54"/>
        <end position="92"/>
    </location>
</feature>
<dbReference type="Pfam" id="PF04082">
    <property type="entry name" value="Fungal_trans"/>
    <property type="match status" value="1"/>
</dbReference>
<dbReference type="GO" id="GO:0000981">
    <property type="term" value="F:DNA-binding transcription factor activity, RNA polymerase II-specific"/>
    <property type="evidence" value="ECO:0007669"/>
    <property type="project" value="TreeGrafter"/>
</dbReference>
<feature type="compositionally biased region" description="Basic and acidic residues" evidence="4">
    <location>
        <begin position="81"/>
        <end position="92"/>
    </location>
</feature>
<keyword evidence="1" id="KW-0805">Transcription regulation</keyword>
<dbReference type="PANTHER" id="PTHR47424:SF5">
    <property type="entry name" value="ZN(II)2CYS6 TRANSCRIPTION FACTOR (EUROFUNG)"/>
    <property type="match status" value="1"/>
</dbReference>
<feature type="region of interest" description="Disordered" evidence="4">
    <location>
        <begin position="302"/>
        <end position="323"/>
    </location>
</feature>
<evidence type="ECO:0000256" key="2">
    <source>
        <dbReference type="ARBA" id="ARBA00023163"/>
    </source>
</evidence>
<evidence type="ECO:0000256" key="1">
    <source>
        <dbReference type="ARBA" id="ARBA00023015"/>
    </source>
</evidence>
<dbReference type="GO" id="GO:0008270">
    <property type="term" value="F:zinc ion binding"/>
    <property type="evidence" value="ECO:0007669"/>
    <property type="project" value="InterPro"/>
</dbReference>
<accession>A0AAV9NT43</accession>
<reference evidence="6 7" key="1">
    <citation type="submission" date="2023-08" db="EMBL/GenBank/DDBJ databases">
        <title>Black Yeasts Isolated from many extreme environments.</title>
        <authorList>
            <person name="Coleine C."/>
            <person name="Stajich J.E."/>
            <person name="Selbmann L."/>
        </authorList>
    </citation>
    <scope>NUCLEOTIDE SEQUENCE [LARGE SCALE GENOMIC DNA]</scope>
    <source>
        <strain evidence="6 7">CCFEE 5792</strain>
    </source>
</reference>
<sequence>MISLLADYGPRAIEELSEAVQTRNDVLSQLLPSIDFNNFPGLSKEKIENLCNFEHPESSSQPRANDATLPLSVSNPETLSESEHEWNESREHDYTSPIGDDVDGLASQDKHGSYLGISSISAALRLIFFASPTAKQKFVELSRTFPRRGHNSIISGHTTRGSHVEMLLPGNLSTPLVPEQLAIDAYFEHLHGTNAMLDEELFRRSFQEQVRTDDAWIALFNTVAALGSIASGDEHSHVFYYSRAQAAIGYRTFGTGNLEMLQALILLGGGYLHYINSPNTSYLIMGVAFRMAIAMALHREPSRGPVQRHDEVEEPSPSTPGVRRLPKAEIRRRTWWTLVYTDTTSSLALGRPPTIRWDPATMDTALPSDYALSESLDTTTITNRDGINTIDYTGTALRVCGEFAKICSRVEYRMAQFSRMAAREILTFETQIQAWEKNCPQIFQPGNPCPKGVRFCRDLLHFRQQVVRIVLSRPHILRLIEDNAASTTFEPDDWRVVAMCQEAGTSMINIASANPGRSRIAVWHCSWHLFQACMIPLLSLILASRGQLAPYVNEETVTAWMESLERAIRTFRDMEPYKRSTDRYGSVIEALYNGVIADRSMSNQPTSSLDGIMSSGISTTIFDSHDLPPMEAFQDWFNADLMFGAGDINWHLFPEEYMLSFPQGG</sequence>
<feature type="domain" description="Xylanolytic transcriptional activator regulatory" evidence="5">
    <location>
        <begin position="281"/>
        <end position="373"/>
    </location>
</feature>
<dbReference type="GO" id="GO:0000435">
    <property type="term" value="P:positive regulation of transcription from RNA polymerase II promoter by galactose"/>
    <property type="evidence" value="ECO:0007669"/>
    <property type="project" value="TreeGrafter"/>
</dbReference>
<dbReference type="InterPro" id="IPR007219">
    <property type="entry name" value="XnlR_reg_dom"/>
</dbReference>
<evidence type="ECO:0000256" key="4">
    <source>
        <dbReference type="SAM" id="MobiDB-lite"/>
    </source>
</evidence>
<gene>
    <name evidence="6" type="ORF">LTR84_000713</name>
</gene>
<comment type="caution">
    <text evidence="6">The sequence shown here is derived from an EMBL/GenBank/DDBJ whole genome shotgun (WGS) entry which is preliminary data.</text>
</comment>
<dbReference type="RefSeq" id="XP_064712203.1">
    <property type="nucleotide sequence ID" value="XM_064844343.1"/>
</dbReference>
<dbReference type="InterPro" id="IPR051127">
    <property type="entry name" value="Fungal_SecMet_Regulators"/>
</dbReference>
<protein>
    <recommendedName>
        <fullName evidence="5">Xylanolytic transcriptional activator regulatory domain-containing protein</fullName>
    </recommendedName>
</protein>
<proteinExistence type="predicted"/>
<dbReference type="PANTHER" id="PTHR47424">
    <property type="entry name" value="REGULATORY PROTEIN GAL4"/>
    <property type="match status" value="1"/>
</dbReference>
<dbReference type="GO" id="GO:0006351">
    <property type="term" value="P:DNA-templated transcription"/>
    <property type="evidence" value="ECO:0007669"/>
    <property type="project" value="InterPro"/>
</dbReference>
<dbReference type="GO" id="GO:0000978">
    <property type="term" value="F:RNA polymerase II cis-regulatory region sequence-specific DNA binding"/>
    <property type="evidence" value="ECO:0007669"/>
    <property type="project" value="TreeGrafter"/>
</dbReference>
<dbReference type="Proteomes" id="UP001358417">
    <property type="component" value="Unassembled WGS sequence"/>
</dbReference>
<dbReference type="EMBL" id="JAVRRD010000001">
    <property type="protein sequence ID" value="KAK5064879.1"/>
    <property type="molecule type" value="Genomic_DNA"/>
</dbReference>
<organism evidence="6 7">
    <name type="scientific">Exophiala bonariae</name>
    <dbReference type="NCBI Taxonomy" id="1690606"/>
    <lineage>
        <taxon>Eukaryota</taxon>
        <taxon>Fungi</taxon>
        <taxon>Dikarya</taxon>
        <taxon>Ascomycota</taxon>
        <taxon>Pezizomycotina</taxon>
        <taxon>Eurotiomycetes</taxon>
        <taxon>Chaetothyriomycetidae</taxon>
        <taxon>Chaetothyriales</taxon>
        <taxon>Herpotrichiellaceae</taxon>
        <taxon>Exophiala</taxon>
    </lineage>
</organism>
<keyword evidence="3" id="KW-0539">Nucleus</keyword>
<dbReference type="GeneID" id="89968935"/>
<feature type="compositionally biased region" description="Basic and acidic residues" evidence="4">
    <location>
        <begin position="302"/>
        <end position="311"/>
    </location>
</feature>
<dbReference type="CDD" id="cd12148">
    <property type="entry name" value="fungal_TF_MHR"/>
    <property type="match status" value="1"/>
</dbReference>
<keyword evidence="2" id="KW-0804">Transcription</keyword>
<dbReference type="AlphaFoldDB" id="A0AAV9NT43"/>
<dbReference type="GO" id="GO:0005634">
    <property type="term" value="C:nucleus"/>
    <property type="evidence" value="ECO:0007669"/>
    <property type="project" value="TreeGrafter"/>
</dbReference>
<dbReference type="SMART" id="SM00906">
    <property type="entry name" value="Fungal_trans"/>
    <property type="match status" value="1"/>
</dbReference>